<keyword evidence="1" id="KW-0597">Phosphoprotein</keyword>
<dbReference type="GeneID" id="108708345"/>
<gene>
    <name evidence="4" type="primary">LOC108708345</name>
</gene>
<feature type="compositionally biased region" description="Polar residues" evidence="2">
    <location>
        <begin position="195"/>
        <end position="218"/>
    </location>
</feature>
<feature type="region of interest" description="Disordered" evidence="2">
    <location>
        <begin position="1"/>
        <end position="75"/>
    </location>
</feature>
<dbReference type="PANTHER" id="PTHR14429">
    <property type="entry name" value="FIBROSIN FAMILY MEMBER"/>
    <property type="match status" value="1"/>
</dbReference>
<reference evidence="4" key="1">
    <citation type="submission" date="2025-08" db="UniProtKB">
        <authorList>
            <consortium name="RefSeq"/>
        </authorList>
    </citation>
    <scope>IDENTIFICATION</scope>
    <source>
        <strain evidence="4">J_2021</strain>
        <tissue evidence="4">Erythrocytes</tissue>
    </source>
</reference>
<sequence>MDGPRCNGFRKKRRSKSQRDQEVRSKSGLRVARTGSLLSSSGSEKEDNENPTGSSLPRPKPPRRKRKESSSAEEDIIDGFAVTSFVTFEALEKDGALMPDETDETQQTPLTKKKRDILSNGLSYKSQKNNKLSHNYGSDRENDRNICQQFGKKTYQKRYKELKPRQNNCRDSDSENHMKESKPSKRNASRDRLSDSSAPSSLGTGYFVSTDQLLSPYF</sequence>
<feature type="region of interest" description="Disordered" evidence="2">
    <location>
        <begin position="93"/>
        <end position="218"/>
    </location>
</feature>
<accession>A0A8J0U7D0</accession>
<dbReference type="CTD" id="108708345"/>
<dbReference type="KEGG" id="xla:108708345"/>
<evidence type="ECO:0000313" key="3">
    <source>
        <dbReference type="Proteomes" id="UP000186698"/>
    </source>
</evidence>
<proteinExistence type="predicted"/>
<keyword evidence="3" id="KW-1185">Reference proteome</keyword>
<feature type="compositionally biased region" description="Basic and acidic residues" evidence="2">
    <location>
        <begin position="158"/>
        <end position="194"/>
    </location>
</feature>
<evidence type="ECO:0000256" key="2">
    <source>
        <dbReference type="SAM" id="MobiDB-lite"/>
    </source>
</evidence>
<name>A0A8J0U7D0_XENLA</name>
<dbReference type="PANTHER" id="PTHR14429:SF5">
    <property type="entry name" value="AUTISM SUSCEPTIBILITY GENE 2 PROTEIN"/>
    <property type="match status" value="1"/>
</dbReference>
<dbReference type="OrthoDB" id="9909756at2759"/>
<evidence type="ECO:0000313" key="4">
    <source>
        <dbReference type="RefSeq" id="XP_018102432.1"/>
    </source>
</evidence>
<protein>
    <submittedName>
        <fullName evidence="4">Autism susceptibility gene 2 protein homolog</fullName>
    </submittedName>
</protein>
<dbReference type="InterPro" id="IPR023246">
    <property type="entry name" value="AUTS2"/>
</dbReference>
<dbReference type="Proteomes" id="UP000186698">
    <property type="component" value="Chromosome 2L"/>
</dbReference>
<organism evidence="3 4">
    <name type="scientific">Xenopus laevis</name>
    <name type="common">African clawed frog</name>
    <dbReference type="NCBI Taxonomy" id="8355"/>
    <lineage>
        <taxon>Eukaryota</taxon>
        <taxon>Metazoa</taxon>
        <taxon>Chordata</taxon>
        <taxon>Craniata</taxon>
        <taxon>Vertebrata</taxon>
        <taxon>Euteleostomi</taxon>
        <taxon>Amphibia</taxon>
        <taxon>Batrachia</taxon>
        <taxon>Anura</taxon>
        <taxon>Pipoidea</taxon>
        <taxon>Pipidae</taxon>
        <taxon>Xenopodinae</taxon>
        <taxon>Xenopus</taxon>
        <taxon>Xenopus</taxon>
    </lineage>
</organism>
<feature type="compositionally biased region" description="Polar residues" evidence="2">
    <location>
        <begin position="120"/>
        <end position="136"/>
    </location>
</feature>
<dbReference type="AlphaFoldDB" id="A0A8J0U7D0"/>
<evidence type="ECO:0000256" key="1">
    <source>
        <dbReference type="ARBA" id="ARBA00022553"/>
    </source>
</evidence>
<dbReference type="RefSeq" id="XP_018102432.1">
    <property type="nucleotide sequence ID" value="XM_018246943.2"/>
</dbReference>